<keyword evidence="5" id="KW-0809">Transit peptide</keyword>
<dbReference type="InterPro" id="IPR013261">
    <property type="entry name" value="Tim21"/>
</dbReference>
<feature type="transmembrane region" description="Helical" evidence="9">
    <location>
        <begin position="132"/>
        <end position="151"/>
    </location>
</feature>
<evidence type="ECO:0000256" key="9">
    <source>
        <dbReference type="RuleBase" id="RU367142"/>
    </source>
</evidence>
<evidence type="ECO:0000256" key="8">
    <source>
        <dbReference type="ARBA" id="ARBA00023136"/>
    </source>
</evidence>
<comment type="function">
    <text evidence="9">Essential component of the TIM23 complex, a complex that mediates the translocation of transit peptide-containing proteins across the mitochondrial inner membrane.</text>
</comment>
<accession>A0A383W8K9</accession>
<comment type="subcellular location">
    <subcellularLocation>
        <location evidence="1 9">Mitochondrion inner membrane</location>
        <topology evidence="1 9">Single-pass membrane protein</topology>
    </subcellularLocation>
</comment>
<proteinExistence type="inferred from homology"/>
<dbReference type="EMBL" id="FNXT01001197">
    <property type="protein sequence ID" value="SZX73761.1"/>
    <property type="molecule type" value="Genomic_DNA"/>
</dbReference>
<keyword evidence="7 9" id="KW-0496">Mitochondrion</keyword>
<evidence type="ECO:0000256" key="1">
    <source>
        <dbReference type="ARBA" id="ARBA00004434"/>
    </source>
</evidence>
<dbReference type="InterPro" id="IPR038552">
    <property type="entry name" value="Tim21_IMS_sf"/>
</dbReference>
<dbReference type="GO" id="GO:0005744">
    <property type="term" value="C:TIM23 mitochondrial import inner membrane translocase complex"/>
    <property type="evidence" value="ECO:0007669"/>
    <property type="project" value="UniProtKB-UniRule"/>
</dbReference>
<dbReference type="Pfam" id="PF08294">
    <property type="entry name" value="TIM21"/>
    <property type="match status" value="1"/>
</dbReference>
<keyword evidence="3 9" id="KW-0812">Transmembrane</keyword>
<keyword evidence="4 9" id="KW-0999">Mitochondrion inner membrane</keyword>
<dbReference type="AlphaFoldDB" id="A0A383W8K9"/>
<reference evidence="10 11" key="1">
    <citation type="submission" date="2016-10" db="EMBL/GenBank/DDBJ databases">
        <authorList>
            <person name="Cai Z."/>
        </authorList>
    </citation>
    <scope>NUCLEOTIDE SEQUENCE [LARGE SCALE GENOMIC DNA]</scope>
</reference>
<name>A0A383W8K9_TETOB</name>
<comment type="similarity">
    <text evidence="2 9">Belongs to the TIM21 family.</text>
</comment>
<evidence type="ECO:0000313" key="10">
    <source>
        <dbReference type="EMBL" id="SZX73761.1"/>
    </source>
</evidence>
<evidence type="ECO:0000256" key="4">
    <source>
        <dbReference type="ARBA" id="ARBA00022792"/>
    </source>
</evidence>
<dbReference type="PANTHER" id="PTHR13032:SF6">
    <property type="entry name" value="MITOCHONDRIAL IMPORT INNER MEMBRANE TRANSLOCASE SUBUNIT TIM21"/>
    <property type="match status" value="1"/>
</dbReference>
<sequence length="267" mass="29074">MLRQARSSTALVTRLFLGGCQARQCGLAAAQAAAAQQLLARHVACSAAAAAALQPASSFNVMLPIQLGIAARFLSSSSSSQQEGSSKQPQQQPQQQQGKEAFDSLELTEEKIHAITDKIPQKPVTIVEGTSYMVIILGAFAVLAFFIYNFLTNFILEPTYQTCFNATLQRLKLDPRITVRLGNDIVGYGQESPSRVQRQQIPHQIYKDANGVEHCRLQFNMRGPGGVAIVNADMHKDASGSWDYLYLIVDVKSGSSPPQRLNIVAPK</sequence>
<keyword evidence="11" id="KW-1185">Reference proteome</keyword>
<dbReference type="Proteomes" id="UP000256970">
    <property type="component" value="Unassembled WGS sequence"/>
</dbReference>
<keyword evidence="9" id="KW-0813">Transport</keyword>
<evidence type="ECO:0000256" key="6">
    <source>
        <dbReference type="ARBA" id="ARBA00022989"/>
    </source>
</evidence>
<keyword evidence="9" id="KW-0653">Protein transport</keyword>
<evidence type="ECO:0000256" key="2">
    <source>
        <dbReference type="ARBA" id="ARBA00010867"/>
    </source>
</evidence>
<dbReference type="Gene3D" id="3.10.450.320">
    <property type="entry name" value="Mitochondrial import inner membrane translocase subunit Tim21"/>
    <property type="match status" value="1"/>
</dbReference>
<evidence type="ECO:0000256" key="7">
    <source>
        <dbReference type="ARBA" id="ARBA00023128"/>
    </source>
</evidence>
<dbReference type="STRING" id="3088.A0A383W8K9"/>
<keyword evidence="8 9" id="KW-0472">Membrane</keyword>
<dbReference type="PANTHER" id="PTHR13032">
    <property type="entry name" value="MITOCHONDRIAL IMPORT INNER MEMBRANE TRANSLOCASE SUBUNIT TIM21"/>
    <property type="match status" value="1"/>
</dbReference>
<evidence type="ECO:0000256" key="5">
    <source>
        <dbReference type="ARBA" id="ARBA00022946"/>
    </source>
</evidence>
<keyword evidence="6 9" id="KW-1133">Transmembrane helix</keyword>
<evidence type="ECO:0000313" key="11">
    <source>
        <dbReference type="Proteomes" id="UP000256970"/>
    </source>
</evidence>
<comment type="subunit">
    <text evidence="9">Component of the TIM23 complex.</text>
</comment>
<keyword evidence="9" id="KW-0811">Translocation</keyword>
<evidence type="ECO:0000256" key="3">
    <source>
        <dbReference type="ARBA" id="ARBA00022692"/>
    </source>
</evidence>
<gene>
    <name evidence="10" type="ORF">BQ4739_LOCUS14014</name>
</gene>
<dbReference type="GO" id="GO:0030150">
    <property type="term" value="P:protein import into mitochondrial matrix"/>
    <property type="evidence" value="ECO:0007669"/>
    <property type="project" value="UniProtKB-UniRule"/>
</dbReference>
<organism evidence="10 11">
    <name type="scientific">Tetradesmus obliquus</name>
    <name type="common">Green alga</name>
    <name type="synonym">Acutodesmus obliquus</name>
    <dbReference type="NCBI Taxonomy" id="3088"/>
    <lineage>
        <taxon>Eukaryota</taxon>
        <taxon>Viridiplantae</taxon>
        <taxon>Chlorophyta</taxon>
        <taxon>core chlorophytes</taxon>
        <taxon>Chlorophyceae</taxon>
        <taxon>CS clade</taxon>
        <taxon>Sphaeropleales</taxon>
        <taxon>Scenedesmaceae</taxon>
        <taxon>Tetradesmus</taxon>
    </lineage>
</organism>
<protein>
    <recommendedName>
        <fullName evidence="9">Mitochondrial import inner membrane translocase subunit Tim21</fullName>
    </recommendedName>
</protein>
<dbReference type="FunFam" id="3.10.450.320:FF:000002">
    <property type="entry name" value="Mitochondrial import inner membrane translocase subunit tim21"/>
    <property type="match status" value="1"/>
</dbReference>